<comment type="caution">
    <text evidence="13">The sequence shown here is derived from an EMBL/GenBank/DDBJ whole genome shotgun (WGS) entry which is preliminary data.</text>
</comment>
<keyword evidence="5 10" id="KW-0808">Transferase</keyword>
<comment type="catalytic activity">
    <reaction evidence="6">
        <text>S-adenosyl 3-(methylsulfanyl)propylamine + putrescine = S-methyl-5'-thioadenosine + spermidine + H(+)</text>
        <dbReference type="Rhea" id="RHEA:12721"/>
        <dbReference type="ChEBI" id="CHEBI:15378"/>
        <dbReference type="ChEBI" id="CHEBI:17509"/>
        <dbReference type="ChEBI" id="CHEBI:57443"/>
        <dbReference type="ChEBI" id="CHEBI:57834"/>
        <dbReference type="ChEBI" id="CHEBI:326268"/>
        <dbReference type="EC" id="2.5.1.16"/>
    </reaction>
</comment>
<dbReference type="GO" id="GO:0005829">
    <property type="term" value="C:cytosol"/>
    <property type="evidence" value="ECO:0007669"/>
    <property type="project" value="TreeGrafter"/>
</dbReference>
<accession>A0A8S3Z8W0</accession>
<evidence type="ECO:0000256" key="3">
    <source>
        <dbReference type="ARBA" id="ARBA00011774"/>
    </source>
</evidence>
<dbReference type="EMBL" id="CAJHNH020001546">
    <property type="protein sequence ID" value="CAG5123522.1"/>
    <property type="molecule type" value="Genomic_DNA"/>
</dbReference>
<dbReference type="InterPro" id="IPR001045">
    <property type="entry name" value="Spermi_synthase"/>
</dbReference>
<evidence type="ECO:0000256" key="4">
    <source>
        <dbReference type="ARBA" id="ARBA00012455"/>
    </source>
</evidence>
<gene>
    <name evidence="13" type="ORF">CUNI_LOCUS9080</name>
</gene>
<evidence type="ECO:0000256" key="9">
    <source>
        <dbReference type="ARBA" id="ARBA00082964"/>
    </source>
</evidence>
<comment type="subunit">
    <text evidence="3">Homodimer or homotetramer.</text>
</comment>
<evidence type="ECO:0000259" key="12">
    <source>
        <dbReference type="PROSITE" id="PS51006"/>
    </source>
</evidence>
<protein>
    <recommendedName>
        <fullName evidence="8">Spermidine synthase</fullName>
        <ecNumber evidence="4">2.5.1.16</ecNumber>
    </recommendedName>
    <alternativeName>
        <fullName evidence="9">Putrescine aminopropyltransferase</fullName>
    </alternativeName>
</protein>
<dbReference type="InterPro" id="IPR029063">
    <property type="entry name" value="SAM-dependent_MTases_sf"/>
</dbReference>
<dbReference type="Gene3D" id="2.30.140.10">
    <property type="entry name" value="Spermidine synthase, tetramerisation domain"/>
    <property type="match status" value="1"/>
</dbReference>
<dbReference type="PANTHER" id="PTHR11558">
    <property type="entry name" value="SPERMIDINE/SPERMINE SYNTHASE"/>
    <property type="match status" value="1"/>
</dbReference>
<sequence length="304" mass="34454">MATVLNFENHSVIDGDWFREVNLDWDGYSICLQVEEVLFHEKSQYQDILVFKSKSYGNVLVLNGIIQCTERDEFTYQEMITHIPMNLHPNPQRVLVVGGGDGGVVREILKYDSVKEVVLCEIDQMVIDVCRKHLPRMAGSLDDPRVNIQVGDGVEYVRNHPGAFDIVITDAPDPEGAAEALFQKNFYQDLKSALKSRRHCQLSRCVCATTFTHIPFILDMATQCKEVFPRVGYATGNTPTYATGILGYLLASSIPDIDFTKPIRRLSDEDLKRMDLKYYNSDIHTASFVLPNYARDALKHVIDT</sequence>
<evidence type="ECO:0000256" key="1">
    <source>
        <dbReference type="ARBA" id="ARBA00005123"/>
    </source>
</evidence>
<dbReference type="HAMAP" id="MF_00198">
    <property type="entry name" value="Spermidine_synth"/>
    <property type="match status" value="1"/>
</dbReference>
<organism evidence="13 14">
    <name type="scientific">Candidula unifasciata</name>
    <dbReference type="NCBI Taxonomy" id="100452"/>
    <lineage>
        <taxon>Eukaryota</taxon>
        <taxon>Metazoa</taxon>
        <taxon>Spiralia</taxon>
        <taxon>Lophotrochozoa</taxon>
        <taxon>Mollusca</taxon>
        <taxon>Gastropoda</taxon>
        <taxon>Heterobranchia</taxon>
        <taxon>Euthyneura</taxon>
        <taxon>Panpulmonata</taxon>
        <taxon>Eupulmonata</taxon>
        <taxon>Stylommatophora</taxon>
        <taxon>Helicina</taxon>
        <taxon>Helicoidea</taxon>
        <taxon>Geomitridae</taxon>
        <taxon>Candidula</taxon>
    </lineage>
</organism>
<dbReference type="InterPro" id="IPR035246">
    <property type="entry name" value="Spermidine_synt_N"/>
</dbReference>
<dbReference type="SUPFAM" id="SSF53335">
    <property type="entry name" value="S-adenosyl-L-methionine-dependent methyltransferases"/>
    <property type="match status" value="1"/>
</dbReference>
<dbReference type="InterPro" id="IPR030374">
    <property type="entry name" value="PABS"/>
</dbReference>
<dbReference type="PANTHER" id="PTHR11558:SF11">
    <property type="entry name" value="SPERMIDINE SYNTHASE"/>
    <property type="match status" value="1"/>
</dbReference>
<dbReference type="Gene3D" id="3.40.50.150">
    <property type="entry name" value="Vaccinia Virus protein VP39"/>
    <property type="match status" value="1"/>
</dbReference>
<feature type="active site" description="Proton acceptor" evidence="10">
    <location>
        <position position="170"/>
    </location>
</feature>
<keyword evidence="10" id="KW-0620">Polyamine biosynthesis</keyword>
<dbReference type="AlphaFoldDB" id="A0A8S3Z8W0"/>
<evidence type="ECO:0000256" key="10">
    <source>
        <dbReference type="PROSITE-ProRule" id="PRU00354"/>
    </source>
</evidence>
<dbReference type="EC" id="2.5.1.16" evidence="4"/>
<dbReference type="GO" id="GO:0008295">
    <property type="term" value="P:spermidine biosynthetic process"/>
    <property type="evidence" value="ECO:0007669"/>
    <property type="project" value="TreeGrafter"/>
</dbReference>
<dbReference type="InterPro" id="IPR037163">
    <property type="entry name" value="Spermidine_synt_N_sf"/>
</dbReference>
<evidence type="ECO:0000256" key="6">
    <source>
        <dbReference type="ARBA" id="ARBA00049307"/>
    </source>
</evidence>
<dbReference type="GO" id="GO:0004766">
    <property type="term" value="F:spermidine synthase activity"/>
    <property type="evidence" value="ECO:0007669"/>
    <property type="project" value="UniProtKB-EC"/>
</dbReference>
<dbReference type="Pfam" id="PF17284">
    <property type="entry name" value="Spermine_synt_N"/>
    <property type="match status" value="1"/>
</dbReference>
<dbReference type="OrthoDB" id="38125at2759"/>
<dbReference type="Proteomes" id="UP000678393">
    <property type="component" value="Unassembled WGS sequence"/>
</dbReference>
<evidence type="ECO:0000256" key="2">
    <source>
        <dbReference type="ARBA" id="ARBA00007867"/>
    </source>
</evidence>
<keyword evidence="14" id="KW-1185">Reference proteome</keyword>
<dbReference type="InterPro" id="IPR030373">
    <property type="entry name" value="PABS_CS"/>
</dbReference>
<evidence type="ECO:0000313" key="14">
    <source>
        <dbReference type="Proteomes" id="UP000678393"/>
    </source>
</evidence>
<name>A0A8S3Z8W0_9EUPU</name>
<dbReference type="CDD" id="cd02440">
    <property type="entry name" value="AdoMet_MTases"/>
    <property type="match status" value="1"/>
</dbReference>
<evidence type="ECO:0000256" key="5">
    <source>
        <dbReference type="ARBA" id="ARBA00022679"/>
    </source>
</evidence>
<comment type="similarity">
    <text evidence="2 11">Belongs to the spermidine/spermine synthase family.</text>
</comment>
<evidence type="ECO:0000256" key="7">
    <source>
        <dbReference type="ARBA" id="ARBA00053963"/>
    </source>
</evidence>
<evidence type="ECO:0000256" key="8">
    <source>
        <dbReference type="ARBA" id="ARBA00072554"/>
    </source>
</evidence>
<comment type="pathway">
    <text evidence="1">Amine and polyamine biosynthesis; spermidine biosynthesis; spermidine from putrescine: step 1/1.</text>
</comment>
<feature type="domain" description="PABS" evidence="12">
    <location>
        <begin position="15"/>
        <end position="253"/>
    </location>
</feature>
<dbReference type="Pfam" id="PF01564">
    <property type="entry name" value="Spermine_synth"/>
    <property type="match status" value="1"/>
</dbReference>
<comment type="function">
    <text evidence="7">Catalyzes the production of spermidine from putrescine and decarboxylated S-adenosylmethionine (dcSAM). Has a strong preference for putrescine as substrate, and has very low activity towards 1,3-diaminopropane. Has extremely low activity towards spermidine.</text>
</comment>
<dbReference type="PROSITE" id="PS01330">
    <property type="entry name" value="PABS_1"/>
    <property type="match status" value="1"/>
</dbReference>
<proteinExistence type="inferred from homology"/>
<evidence type="ECO:0000313" key="13">
    <source>
        <dbReference type="EMBL" id="CAG5123522.1"/>
    </source>
</evidence>
<dbReference type="NCBIfam" id="NF002010">
    <property type="entry name" value="PRK00811.1"/>
    <property type="match status" value="1"/>
</dbReference>
<dbReference type="FunFam" id="3.40.50.150:FF:000013">
    <property type="entry name" value="Spermidine synthase"/>
    <property type="match status" value="1"/>
</dbReference>
<evidence type="ECO:0000256" key="11">
    <source>
        <dbReference type="RuleBase" id="RU003836"/>
    </source>
</evidence>
<dbReference type="NCBIfam" id="TIGR00417">
    <property type="entry name" value="speE"/>
    <property type="match status" value="1"/>
</dbReference>
<dbReference type="PROSITE" id="PS51006">
    <property type="entry name" value="PABS_2"/>
    <property type="match status" value="1"/>
</dbReference>
<dbReference type="FunFam" id="2.30.140.10:FF:000001">
    <property type="entry name" value="SPE3p Spermidine synthase"/>
    <property type="match status" value="1"/>
</dbReference>
<reference evidence="13" key="1">
    <citation type="submission" date="2021-04" db="EMBL/GenBank/DDBJ databases">
        <authorList>
            <consortium name="Molecular Ecology Group"/>
        </authorList>
    </citation>
    <scope>NUCLEOTIDE SEQUENCE</scope>
</reference>